<organism evidence="1 2">
    <name type="scientific">Hymenobacter rubripertinctus</name>
    <dbReference type="NCBI Taxonomy" id="2029981"/>
    <lineage>
        <taxon>Bacteria</taxon>
        <taxon>Pseudomonadati</taxon>
        <taxon>Bacteroidota</taxon>
        <taxon>Cytophagia</taxon>
        <taxon>Cytophagales</taxon>
        <taxon>Hymenobacteraceae</taxon>
        <taxon>Hymenobacter</taxon>
    </lineage>
</organism>
<reference evidence="1 2" key="2">
    <citation type="submission" date="2019-01" db="EMBL/GenBank/DDBJ databases">
        <title>Hymenobacter humicola sp. nov., isolated from soils in Antarctica.</title>
        <authorList>
            <person name="Sedlacek I."/>
            <person name="Holochova P."/>
            <person name="Kralova S."/>
            <person name="Pantucek R."/>
            <person name="Stankova E."/>
            <person name="Vrbovska V."/>
            <person name="Kristofova L."/>
            <person name="Svec P."/>
            <person name="Busse H.-J."/>
        </authorList>
    </citation>
    <scope>NUCLEOTIDE SEQUENCE [LARGE SCALE GENOMIC DNA]</scope>
    <source>
        <strain evidence="1 2">CCM 8852</strain>
    </source>
</reference>
<protein>
    <recommendedName>
        <fullName evidence="3">Alpha/beta hydrolase</fullName>
    </recommendedName>
</protein>
<dbReference type="AlphaFoldDB" id="A0A418QVB9"/>
<sequence length="78" mass="8941">MSGIRTPTLLLGARYDFIPAFTYDTMHQQLPNSRVYICPAGSHFAMWDDPQHYFPALISFLKKPARRGQLPTPEHLPL</sequence>
<accession>A0A418QVB9</accession>
<gene>
    <name evidence="1" type="ORF">D0T11_13065</name>
</gene>
<evidence type="ECO:0000313" key="1">
    <source>
        <dbReference type="EMBL" id="RIY09098.1"/>
    </source>
</evidence>
<dbReference type="Gene3D" id="3.40.50.1820">
    <property type="entry name" value="alpha/beta hydrolase"/>
    <property type="match status" value="1"/>
</dbReference>
<name>A0A418QVB9_9BACT</name>
<dbReference type="EMBL" id="QYCN01000018">
    <property type="protein sequence ID" value="RIY09098.1"/>
    <property type="molecule type" value="Genomic_DNA"/>
</dbReference>
<dbReference type="Proteomes" id="UP000284250">
    <property type="component" value="Unassembled WGS sequence"/>
</dbReference>
<dbReference type="SUPFAM" id="SSF53474">
    <property type="entry name" value="alpha/beta-Hydrolases"/>
    <property type="match status" value="1"/>
</dbReference>
<keyword evidence="2" id="KW-1185">Reference proteome</keyword>
<evidence type="ECO:0000313" key="2">
    <source>
        <dbReference type="Proteomes" id="UP000284250"/>
    </source>
</evidence>
<reference evidence="1 2" key="1">
    <citation type="submission" date="2018-09" db="EMBL/GenBank/DDBJ databases">
        <authorList>
            <person name="Zeman M."/>
            <person name="Pardy F."/>
        </authorList>
    </citation>
    <scope>NUCLEOTIDE SEQUENCE [LARGE SCALE GENOMIC DNA]</scope>
    <source>
        <strain evidence="1 2">CCM 8852</strain>
    </source>
</reference>
<proteinExistence type="predicted"/>
<dbReference type="OrthoDB" id="9796770at2"/>
<comment type="caution">
    <text evidence="1">The sequence shown here is derived from an EMBL/GenBank/DDBJ whole genome shotgun (WGS) entry which is preliminary data.</text>
</comment>
<evidence type="ECO:0008006" key="3">
    <source>
        <dbReference type="Google" id="ProtNLM"/>
    </source>
</evidence>
<dbReference type="InterPro" id="IPR029058">
    <property type="entry name" value="AB_hydrolase_fold"/>
</dbReference>